<organism evidence="5 6">
    <name type="scientific">Desmophyllum pertusum</name>
    <dbReference type="NCBI Taxonomy" id="174260"/>
    <lineage>
        <taxon>Eukaryota</taxon>
        <taxon>Metazoa</taxon>
        <taxon>Cnidaria</taxon>
        <taxon>Anthozoa</taxon>
        <taxon>Hexacorallia</taxon>
        <taxon>Scleractinia</taxon>
        <taxon>Caryophylliina</taxon>
        <taxon>Caryophylliidae</taxon>
        <taxon>Desmophyllum</taxon>
    </lineage>
</organism>
<dbReference type="SUPFAM" id="SSF49764">
    <property type="entry name" value="HSP20-like chaperones"/>
    <property type="match status" value="1"/>
</dbReference>
<comment type="caution">
    <text evidence="5">The sequence shown here is derived from an EMBL/GenBank/DDBJ whole genome shotgun (WGS) entry which is preliminary data.</text>
</comment>
<dbReference type="AlphaFoldDB" id="A0A9X0D926"/>
<dbReference type="InterPro" id="IPR050734">
    <property type="entry name" value="PIH1/Kintoun_subfamily"/>
</dbReference>
<dbReference type="GO" id="GO:0000492">
    <property type="term" value="P:box C/D snoRNP assembly"/>
    <property type="evidence" value="ECO:0007669"/>
    <property type="project" value="TreeGrafter"/>
</dbReference>
<gene>
    <name evidence="5" type="primary">PIH1D1</name>
    <name evidence="5" type="ORF">OS493_021067</name>
</gene>
<dbReference type="OrthoDB" id="5135119at2759"/>
<dbReference type="InterPro" id="IPR041442">
    <property type="entry name" value="PIH1D1/2/3_CS-like"/>
</dbReference>
<sequence>MADEAVNFEDEFYQKLLLEESKKLENVCPDRHEFVPVPGFVMKLRDRKEEKVFINVCTSEKIPAAKEVSEKELVRVLESEDPTQYRVPMSLGEPHVEVDNRGQGCTAYDVVINPTFYNKIQTSELFKSFFLTIVFEGLESKYDIELERNWTVLKNKKCMGILHPHCVRSKSKPVIMEMEDITKSSTREVPQKAPKKIEEIDPKQEITTPEYHIIREPPDGRPEFLVIEINLPGIKSAKDTTLDVGEDRLVLSVNPDKYHLDIDLPFDVDNETCGAQYNRKTKVLTLTLPVLNNS</sequence>
<dbReference type="InterPro" id="IPR012981">
    <property type="entry name" value="PIH1_N"/>
</dbReference>
<dbReference type="Gene3D" id="2.60.40.790">
    <property type="match status" value="1"/>
</dbReference>
<reference evidence="5" key="1">
    <citation type="submission" date="2023-01" db="EMBL/GenBank/DDBJ databases">
        <title>Genome assembly of the deep-sea coral Lophelia pertusa.</title>
        <authorList>
            <person name="Herrera S."/>
            <person name="Cordes E."/>
        </authorList>
    </citation>
    <scope>NUCLEOTIDE SEQUENCE</scope>
    <source>
        <strain evidence="5">USNM1676648</strain>
        <tissue evidence="5">Polyp</tissue>
    </source>
</reference>
<dbReference type="Pfam" id="PF08190">
    <property type="entry name" value="PIH1"/>
    <property type="match status" value="1"/>
</dbReference>
<dbReference type="CDD" id="cd00298">
    <property type="entry name" value="ACD_sHsps_p23-like"/>
    <property type="match status" value="1"/>
</dbReference>
<proteinExistence type="inferred from homology"/>
<keyword evidence="6" id="KW-1185">Reference proteome</keyword>
<dbReference type="GO" id="GO:0005737">
    <property type="term" value="C:cytoplasm"/>
    <property type="evidence" value="ECO:0007669"/>
    <property type="project" value="TreeGrafter"/>
</dbReference>
<evidence type="ECO:0000256" key="1">
    <source>
        <dbReference type="ARBA" id="ARBA00008511"/>
    </source>
</evidence>
<evidence type="ECO:0000313" key="5">
    <source>
        <dbReference type="EMBL" id="KAJ7391046.1"/>
    </source>
</evidence>
<dbReference type="PANTHER" id="PTHR22997">
    <property type="entry name" value="PIH1 DOMAIN-CONTAINING PROTEIN 1"/>
    <property type="match status" value="1"/>
</dbReference>
<dbReference type="InterPro" id="IPR007052">
    <property type="entry name" value="CS_dom"/>
</dbReference>
<protein>
    <recommendedName>
        <fullName evidence="2">PIH1 domain-containing protein 1</fullName>
    </recommendedName>
</protein>
<evidence type="ECO:0000256" key="2">
    <source>
        <dbReference type="ARBA" id="ARBA00040540"/>
    </source>
</evidence>
<dbReference type="EMBL" id="MU825409">
    <property type="protein sequence ID" value="KAJ7391046.1"/>
    <property type="molecule type" value="Genomic_DNA"/>
</dbReference>
<feature type="domain" description="CS" evidence="4">
    <location>
        <begin position="206"/>
        <end position="294"/>
    </location>
</feature>
<dbReference type="PROSITE" id="PS51203">
    <property type="entry name" value="CS"/>
    <property type="match status" value="1"/>
</dbReference>
<dbReference type="Proteomes" id="UP001163046">
    <property type="component" value="Unassembled WGS sequence"/>
</dbReference>
<comment type="similarity">
    <text evidence="1">Belongs to the PIH1 family.</text>
</comment>
<comment type="function">
    <text evidence="3">Involved in the assembly of C/D box small nucleolar ribonucleoprotein (snoRNP) particles. Recruits the SWI/SNF complex to the core promoter of rRNA genes and enhances pre-rRNA transcription. Mediates interaction of TELO2 with the R2TP complex which is necessary for the stability of MTOR and SMG1. Positively regulates the assembly and activity of the mTORC1 complex.</text>
</comment>
<dbReference type="GO" id="GO:0097255">
    <property type="term" value="C:R2TP complex"/>
    <property type="evidence" value="ECO:0007669"/>
    <property type="project" value="TreeGrafter"/>
</dbReference>
<evidence type="ECO:0000259" key="4">
    <source>
        <dbReference type="PROSITE" id="PS51203"/>
    </source>
</evidence>
<dbReference type="GO" id="GO:0006364">
    <property type="term" value="P:rRNA processing"/>
    <property type="evidence" value="ECO:0007669"/>
    <property type="project" value="TreeGrafter"/>
</dbReference>
<accession>A0A9X0D926</accession>
<evidence type="ECO:0000313" key="6">
    <source>
        <dbReference type="Proteomes" id="UP001163046"/>
    </source>
</evidence>
<dbReference type="GO" id="GO:1990904">
    <property type="term" value="C:ribonucleoprotein complex"/>
    <property type="evidence" value="ECO:0007669"/>
    <property type="project" value="TreeGrafter"/>
</dbReference>
<dbReference type="PANTHER" id="PTHR22997:SF0">
    <property type="entry name" value="PIH1 DOMAIN-CONTAINING PROTEIN 1"/>
    <property type="match status" value="1"/>
</dbReference>
<name>A0A9X0D926_9CNID</name>
<dbReference type="Pfam" id="PF18201">
    <property type="entry name" value="PIH1_CS"/>
    <property type="match status" value="1"/>
</dbReference>
<dbReference type="InterPro" id="IPR008978">
    <property type="entry name" value="HSP20-like_chaperone"/>
</dbReference>
<evidence type="ECO:0000256" key="3">
    <source>
        <dbReference type="ARBA" id="ARBA00046233"/>
    </source>
</evidence>